<evidence type="ECO:0000313" key="1">
    <source>
        <dbReference type="EMBL" id="TCT04003.1"/>
    </source>
</evidence>
<keyword evidence="2" id="KW-1185">Reference proteome</keyword>
<proteinExistence type="predicted"/>
<evidence type="ECO:0000313" key="2">
    <source>
        <dbReference type="Proteomes" id="UP000294664"/>
    </source>
</evidence>
<reference evidence="1 2" key="1">
    <citation type="submission" date="2019-03" db="EMBL/GenBank/DDBJ databases">
        <title>Genomic Encyclopedia of Type Strains, Phase IV (KMG-IV): sequencing the most valuable type-strain genomes for metagenomic binning, comparative biology and taxonomic classification.</title>
        <authorList>
            <person name="Goeker M."/>
        </authorList>
    </citation>
    <scope>NUCLEOTIDE SEQUENCE [LARGE SCALE GENOMIC DNA]</scope>
    <source>
        <strain evidence="1 2">DSM 9035</strain>
    </source>
</reference>
<dbReference type="Proteomes" id="UP000294664">
    <property type="component" value="Unassembled WGS sequence"/>
</dbReference>
<dbReference type="SUPFAM" id="SSF53335">
    <property type="entry name" value="S-adenosyl-L-methionine-dependent methyltransferases"/>
    <property type="match status" value="1"/>
</dbReference>
<comment type="caution">
    <text evidence="1">The sequence shown here is derived from an EMBL/GenBank/DDBJ whole genome shotgun (WGS) entry which is preliminary data.</text>
</comment>
<gene>
    <name evidence="1" type="ORF">EDC64_108169</name>
</gene>
<protein>
    <recommendedName>
        <fullName evidence="3">Methyltransferase family protein</fullName>
    </recommendedName>
</protein>
<dbReference type="RefSeq" id="WP_132032353.1">
    <property type="nucleotide sequence ID" value="NZ_SMAI01000008.1"/>
</dbReference>
<sequence length="234" mass="26625">MLDEIKAAYPWPAERPLSADDAFSFSLDGGGRDILTQAFDQLRPSLMIEIGSLLGGSALQWLIKNPKMHLVCVDPWADTMYNYIKTMVGAPWAVNYGDENLIRYASLLQKYGTLPVVQNNLWDYRDRVTLIRSRIQECDVVSSLRPDMVFIDAMKERDEFDFVNTVFPDAMVCGDDWNWIDKNGKKVIQMYAQDVANSRGGEVYAKAATFLIDEPRFGLSYSGTSRHWLHVPII</sequence>
<organism evidence="1 2">
    <name type="scientific">Aquabacter spiritensis</name>
    <dbReference type="NCBI Taxonomy" id="933073"/>
    <lineage>
        <taxon>Bacteria</taxon>
        <taxon>Pseudomonadati</taxon>
        <taxon>Pseudomonadota</taxon>
        <taxon>Alphaproteobacteria</taxon>
        <taxon>Hyphomicrobiales</taxon>
        <taxon>Xanthobacteraceae</taxon>
        <taxon>Aquabacter</taxon>
    </lineage>
</organism>
<name>A0A4R3LTY9_9HYPH</name>
<dbReference type="AlphaFoldDB" id="A0A4R3LTY9"/>
<dbReference type="InterPro" id="IPR029063">
    <property type="entry name" value="SAM-dependent_MTases_sf"/>
</dbReference>
<dbReference type="Gene3D" id="3.40.50.150">
    <property type="entry name" value="Vaccinia Virus protein VP39"/>
    <property type="match status" value="1"/>
</dbReference>
<dbReference type="EMBL" id="SMAI01000008">
    <property type="protein sequence ID" value="TCT04003.1"/>
    <property type="molecule type" value="Genomic_DNA"/>
</dbReference>
<accession>A0A4R3LTY9</accession>
<dbReference type="OrthoDB" id="9787738at2"/>
<evidence type="ECO:0008006" key="3">
    <source>
        <dbReference type="Google" id="ProtNLM"/>
    </source>
</evidence>